<feature type="domain" description="DUF4236" evidence="3">
    <location>
        <begin position="5"/>
        <end position="53"/>
    </location>
</feature>
<proteinExistence type="predicted"/>
<reference evidence="4 5" key="1">
    <citation type="submission" date="2020-08" db="EMBL/GenBank/DDBJ databases">
        <title>Genomic Encyclopedia of Type Strains, Phase IV (KMG-V): Genome sequencing to study the core and pangenomes of soil and plant-associated prokaryotes.</title>
        <authorList>
            <person name="Whitman W."/>
        </authorList>
    </citation>
    <scope>NUCLEOTIDE SEQUENCE [LARGE SCALE GENOMIC DNA]</scope>
    <source>
        <strain evidence="4 5">S3M1</strain>
    </source>
</reference>
<evidence type="ECO:0000259" key="2">
    <source>
        <dbReference type="Pfam" id="PF08239"/>
    </source>
</evidence>
<gene>
    <name evidence="4" type="ORF">HDE68_004621</name>
</gene>
<keyword evidence="1" id="KW-0472">Membrane</keyword>
<evidence type="ECO:0000313" key="4">
    <source>
        <dbReference type="EMBL" id="MBB5638689.1"/>
    </source>
</evidence>
<dbReference type="Pfam" id="PF08239">
    <property type="entry name" value="SH3_3"/>
    <property type="match status" value="1"/>
</dbReference>
<organism evidence="4 5">
    <name type="scientific">Pedobacter cryoconitis</name>
    <dbReference type="NCBI Taxonomy" id="188932"/>
    <lineage>
        <taxon>Bacteria</taxon>
        <taxon>Pseudomonadati</taxon>
        <taxon>Bacteroidota</taxon>
        <taxon>Sphingobacteriia</taxon>
        <taxon>Sphingobacteriales</taxon>
        <taxon>Sphingobacteriaceae</taxon>
        <taxon>Pedobacter</taxon>
    </lineage>
</organism>
<sequence>MGLLFKKSIRFGAVRVNFSGSGISYSAGFGGARINSGPRGTYVTMGANGIYYRQKIGSIQNEHQQVLPTVSTATHTITSASIDQLTDVDSKVFIDELSEKAAKFSLFTWLGIMPMITFFVLLSIYSLSNREIIIEPGGERKIAIIDSYVGSNIRTHPDSDSRVLRTSKNGEEFTLLDESDKKWLKIQFHDSIGYVSKKLTRTDIVRDVRLTRTEMYSTNPYYKWTLLVGFLAFSPFLFFLARQDKKRFAMELNYEMDDQMSNIYKAFMTNFADFNSSKRKWQYLHSQQNQDWKRNAGAGKLINRISISGVSAHQIPIRHFKTNVQIPYIKLRNTHLFFLPERLLVRRGNKFAAVFYKNLDIENSLTRFIEDDSVASDARIVDYTWKYVNRNGGPDRRFNNNKKIPICMYSIYTLRSATGVYEIICTSRIGAFDGFSNYLKEIGQLQSLMHHGTQIS</sequence>
<keyword evidence="1" id="KW-0812">Transmembrane</keyword>
<dbReference type="Gene3D" id="2.30.30.40">
    <property type="entry name" value="SH3 Domains"/>
    <property type="match status" value="1"/>
</dbReference>
<dbReference type="RefSeq" id="WP_183884492.1">
    <property type="nucleotide sequence ID" value="NZ_JACHCE010000009.1"/>
</dbReference>
<accession>A0A7W8ZR49</accession>
<feature type="transmembrane region" description="Helical" evidence="1">
    <location>
        <begin position="106"/>
        <end position="127"/>
    </location>
</feature>
<protein>
    <recommendedName>
        <fullName evidence="6">SH3b domain-containing protein</fullName>
    </recommendedName>
</protein>
<dbReference type="EMBL" id="JACHCE010000009">
    <property type="protein sequence ID" value="MBB5638689.1"/>
    <property type="molecule type" value="Genomic_DNA"/>
</dbReference>
<comment type="caution">
    <text evidence="4">The sequence shown here is derived from an EMBL/GenBank/DDBJ whole genome shotgun (WGS) entry which is preliminary data.</text>
</comment>
<dbReference type="InterPro" id="IPR003646">
    <property type="entry name" value="SH3-like_bac-type"/>
</dbReference>
<dbReference type="AlphaFoldDB" id="A0A7W8ZR49"/>
<keyword evidence="1" id="KW-1133">Transmembrane helix</keyword>
<evidence type="ECO:0008006" key="6">
    <source>
        <dbReference type="Google" id="ProtNLM"/>
    </source>
</evidence>
<evidence type="ECO:0000313" key="5">
    <source>
        <dbReference type="Proteomes" id="UP000537204"/>
    </source>
</evidence>
<dbReference type="Pfam" id="PF14020">
    <property type="entry name" value="DUF4236"/>
    <property type="match status" value="1"/>
</dbReference>
<feature type="domain" description="SH3b" evidence="2">
    <location>
        <begin position="152"/>
        <end position="198"/>
    </location>
</feature>
<dbReference type="InterPro" id="IPR025330">
    <property type="entry name" value="DUF4236"/>
</dbReference>
<dbReference type="Proteomes" id="UP000537204">
    <property type="component" value="Unassembled WGS sequence"/>
</dbReference>
<name>A0A7W8ZR49_9SPHI</name>
<evidence type="ECO:0000259" key="3">
    <source>
        <dbReference type="Pfam" id="PF14020"/>
    </source>
</evidence>
<evidence type="ECO:0000256" key="1">
    <source>
        <dbReference type="SAM" id="Phobius"/>
    </source>
</evidence>
<feature type="transmembrane region" description="Helical" evidence="1">
    <location>
        <begin position="221"/>
        <end position="241"/>
    </location>
</feature>